<dbReference type="InterPro" id="IPR022479">
    <property type="entry name" value="PqqD_bac"/>
</dbReference>
<comment type="subunit">
    <text evidence="2 4">Monomer. Interacts with PqqE.</text>
</comment>
<dbReference type="InterPro" id="IPR041881">
    <property type="entry name" value="PqqD_sf"/>
</dbReference>
<evidence type="ECO:0000313" key="5">
    <source>
        <dbReference type="EMBL" id="SDT13453.1"/>
    </source>
</evidence>
<evidence type="ECO:0000313" key="6">
    <source>
        <dbReference type="Proteomes" id="UP000243413"/>
    </source>
</evidence>
<protein>
    <recommendedName>
        <fullName evidence="4">PqqA binding protein</fullName>
    </recommendedName>
    <alternativeName>
        <fullName evidence="4">Coenzyme PQQ synthesis protein D</fullName>
    </alternativeName>
    <alternativeName>
        <fullName evidence="4">Pyrroloquinoline quinone biosynthesis protein D</fullName>
    </alternativeName>
</protein>
<dbReference type="NCBIfam" id="TIGR03859">
    <property type="entry name" value="PQQ_PqqD"/>
    <property type="match status" value="1"/>
</dbReference>
<dbReference type="HAMAP" id="MF_00655">
    <property type="entry name" value="PQQ_syn_PqqD"/>
    <property type="match status" value="1"/>
</dbReference>
<evidence type="ECO:0000256" key="2">
    <source>
        <dbReference type="ARBA" id="ARBA00011741"/>
    </source>
</evidence>
<dbReference type="STRING" id="472181.SAMN05216271_3692"/>
<dbReference type="RefSeq" id="WP_092288261.1">
    <property type="nucleotide sequence ID" value="NZ_LT629763.1"/>
</dbReference>
<dbReference type="Pfam" id="PF05402">
    <property type="entry name" value="PqqD"/>
    <property type="match status" value="1"/>
</dbReference>
<organism evidence="5 6">
    <name type="scientific">Halopseudomonas sabulinigri</name>
    <dbReference type="NCBI Taxonomy" id="472181"/>
    <lineage>
        <taxon>Bacteria</taxon>
        <taxon>Pseudomonadati</taxon>
        <taxon>Pseudomonadota</taxon>
        <taxon>Gammaproteobacteria</taxon>
        <taxon>Pseudomonadales</taxon>
        <taxon>Pseudomonadaceae</taxon>
        <taxon>Halopseudomonas</taxon>
    </lineage>
</organism>
<reference evidence="6" key="1">
    <citation type="submission" date="2016-10" db="EMBL/GenBank/DDBJ databases">
        <authorList>
            <person name="Varghese N."/>
            <person name="Submissions S."/>
        </authorList>
    </citation>
    <scope>NUCLEOTIDE SEQUENCE [LARGE SCALE GENOMIC DNA]</scope>
    <source>
        <strain evidence="6">JCM 14963</strain>
    </source>
</reference>
<dbReference type="GO" id="GO:0048038">
    <property type="term" value="F:quinone binding"/>
    <property type="evidence" value="ECO:0007669"/>
    <property type="project" value="InterPro"/>
</dbReference>
<evidence type="ECO:0000256" key="1">
    <source>
        <dbReference type="ARBA" id="ARBA00004886"/>
    </source>
</evidence>
<dbReference type="EMBL" id="LT629763">
    <property type="protein sequence ID" value="SDT13453.1"/>
    <property type="molecule type" value="Genomic_DNA"/>
</dbReference>
<proteinExistence type="inferred from homology"/>
<sequence length="92" mass="10417">MSPVVRDNTPVLRPGFRLQWEPVQNSHVLLYPEGMVKLNESAAEVLLLVDGKRPVADIIDTLSERFPNVPGLDEDVLAFIEVAHAQHWLHIR</sequence>
<evidence type="ECO:0000256" key="4">
    <source>
        <dbReference type="HAMAP-Rule" id="MF_00655"/>
    </source>
</evidence>
<accession>A0A1H1XWA8</accession>
<dbReference type="Gene3D" id="1.10.10.1150">
    <property type="entry name" value="Coenzyme PQQ synthesis protein D (PqqD)"/>
    <property type="match status" value="1"/>
</dbReference>
<comment type="similarity">
    <text evidence="4">Belongs to the PqqD family.</text>
</comment>
<evidence type="ECO:0000256" key="3">
    <source>
        <dbReference type="ARBA" id="ARBA00022905"/>
    </source>
</evidence>
<dbReference type="Proteomes" id="UP000243413">
    <property type="component" value="Chromosome I"/>
</dbReference>
<comment type="function">
    <text evidence="4">Functions as a PqqA binding protein and presents PqqA to PqqE, in the pyrroloquinoline quinone (PQQ) biosynthetic pathway.</text>
</comment>
<keyword evidence="3 4" id="KW-0884">PQQ biosynthesis</keyword>
<name>A0A1H1XWA8_9GAMM</name>
<dbReference type="GO" id="GO:0018189">
    <property type="term" value="P:pyrroloquinoline quinone biosynthetic process"/>
    <property type="evidence" value="ECO:0007669"/>
    <property type="project" value="UniProtKB-UniRule"/>
</dbReference>
<gene>
    <name evidence="4" type="primary">pqqD</name>
    <name evidence="5" type="ORF">SAMN05216271_3692</name>
</gene>
<dbReference type="OrthoDB" id="7356791at2"/>
<dbReference type="InterPro" id="IPR008792">
    <property type="entry name" value="PQQD"/>
</dbReference>
<dbReference type="UniPathway" id="UPA00539"/>
<dbReference type="NCBIfam" id="NF002535">
    <property type="entry name" value="PRK02079.1"/>
    <property type="match status" value="1"/>
</dbReference>
<dbReference type="AlphaFoldDB" id="A0A1H1XWA8"/>
<comment type="pathway">
    <text evidence="1 4">Cofactor biosynthesis; pyrroloquinoline quinone biosynthesis.</text>
</comment>